<proteinExistence type="predicted"/>
<organism evidence="1 2">
    <name type="scientific">Phreatobacter stygius</name>
    <dbReference type="NCBI Taxonomy" id="1940610"/>
    <lineage>
        <taxon>Bacteria</taxon>
        <taxon>Pseudomonadati</taxon>
        <taxon>Pseudomonadota</taxon>
        <taxon>Alphaproteobacteria</taxon>
        <taxon>Hyphomicrobiales</taxon>
        <taxon>Phreatobacteraceae</taxon>
        <taxon>Phreatobacter</taxon>
    </lineage>
</organism>
<dbReference type="Proteomes" id="UP000298781">
    <property type="component" value="Chromosome"/>
</dbReference>
<gene>
    <name evidence="1" type="ORF">E8M01_16750</name>
</gene>
<evidence type="ECO:0000313" key="2">
    <source>
        <dbReference type="Proteomes" id="UP000298781"/>
    </source>
</evidence>
<dbReference type="OrthoDB" id="894286at2"/>
<dbReference type="RefSeq" id="WP_136961159.1">
    <property type="nucleotide sequence ID" value="NZ_CP039690.1"/>
</dbReference>
<dbReference type="AlphaFoldDB" id="A0A4D7B3V6"/>
<name>A0A4D7B3V6_9HYPH</name>
<evidence type="ECO:0000313" key="1">
    <source>
        <dbReference type="EMBL" id="QCI65713.1"/>
    </source>
</evidence>
<accession>A0A4D7B3V6</accession>
<protein>
    <submittedName>
        <fullName evidence="1">Uncharacterized protein</fullName>
    </submittedName>
</protein>
<reference evidence="1 2" key="1">
    <citation type="submission" date="2019-04" db="EMBL/GenBank/DDBJ databases">
        <title>Phreatobacter aquaticus sp. nov.</title>
        <authorList>
            <person name="Choi A."/>
        </authorList>
    </citation>
    <scope>NUCLEOTIDE SEQUENCE [LARGE SCALE GENOMIC DNA]</scope>
    <source>
        <strain evidence="1 2">KCTC 52518</strain>
    </source>
</reference>
<keyword evidence="2" id="KW-1185">Reference proteome</keyword>
<sequence>MALTNRVDPFGTIQAVPERGLFFGNRGGRFHRDDRTLKARPWASRQWLCCVLSFKGRRRKVMDRGYTELFFLDEPTAFAAGHRPCFECRRADATRFAAAWAQAKGLPAPPRAPAMDLVLQSERLDGRAKRTHGGAIDALPDGAMVAVGGAPFAVRGGAFLPWSFAGYGRPRARPAGEARLLTPPAIVAVLAAGYAPLWHPSA</sequence>
<dbReference type="KEGG" id="pstg:E8M01_16750"/>
<dbReference type="EMBL" id="CP039690">
    <property type="protein sequence ID" value="QCI65713.1"/>
    <property type="molecule type" value="Genomic_DNA"/>
</dbReference>